<dbReference type="EMBL" id="CP056041">
    <property type="protein sequence ID" value="QKZ20283.1"/>
    <property type="molecule type" value="Genomic_DNA"/>
</dbReference>
<gene>
    <name evidence="1" type="ORF">HUT05_24780</name>
</gene>
<dbReference type="AlphaFoldDB" id="A0A7H8T9V4"/>
<sequence>MPIFLEQPPYNPKGPDGQGWNRLSLNAHGGLWDECGLMPTNHPTLFEAMTGRQRWGTFDPCVGRGECGNCPVQQRYLTGEGGLEWPEGVPLLLARVRPWPSPPGSLSGGLTAGRSNLELHAWNGGPPLLETNWTGVLNAARQGAREGLAGATVSWCWFDQESEAFWVARFHPAGDEAHVRTTVDPAATRHELYAREDGPRLAVLTCQGACAHDAYHLRHLAADLGDRTATADQLTLPPPSLPEQLPGVPLITLSHGDKGTVLHRPQSRSYGTSTVRIDWDVPYDQGTVTALVAHTVRLTAAI</sequence>
<evidence type="ECO:0000313" key="2">
    <source>
        <dbReference type="Proteomes" id="UP000509418"/>
    </source>
</evidence>
<dbReference type="RefSeq" id="WP_176576343.1">
    <property type="nucleotide sequence ID" value="NZ_CBDRGH010000069.1"/>
</dbReference>
<evidence type="ECO:0000313" key="1">
    <source>
        <dbReference type="EMBL" id="QKZ20283.1"/>
    </source>
</evidence>
<dbReference type="Proteomes" id="UP000509418">
    <property type="component" value="Chromosome"/>
</dbReference>
<proteinExistence type="predicted"/>
<keyword evidence="2" id="KW-1185">Reference proteome</keyword>
<name>A0A7H8T9V4_STRCX</name>
<protein>
    <submittedName>
        <fullName evidence="1">Uncharacterized protein</fullName>
    </submittedName>
</protein>
<accession>A0A7H8T9V4</accession>
<organism evidence="1 2">
    <name type="scientific">Streptomyces chartreusis</name>
    <dbReference type="NCBI Taxonomy" id="1969"/>
    <lineage>
        <taxon>Bacteria</taxon>
        <taxon>Bacillati</taxon>
        <taxon>Actinomycetota</taxon>
        <taxon>Actinomycetes</taxon>
        <taxon>Kitasatosporales</taxon>
        <taxon>Streptomycetaceae</taxon>
        <taxon>Streptomyces</taxon>
    </lineage>
</organism>
<reference evidence="1 2" key="1">
    <citation type="submission" date="2020-06" db="EMBL/GenBank/DDBJ databases">
        <title>Genome mining for natural products.</title>
        <authorList>
            <person name="Zhang B."/>
            <person name="Shi J."/>
            <person name="Ge H."/>
        </authorList>
    </citation>
    <scope>NUCLEOTIDE SEQUENCE [LARGE SCALE GENOMIC DNA]</scope>
    <source>
        <strain evidence="1 2">NA02069</strain>
    </source>
</reference>